<keyword evidence="3" id="KW-0648">Protein biosynthesis</keyword>
<evidence type="ECO:0000256" key="1">
    <source>
        <dbReference type="ARBA" id="ARBA00005422"/>
    </source>
</evidence>
<evidence type="ECO:0000313" key="6">
    <source>
        <dbReference type="Proteomes" id="UP000604161"/>
    </source>
</evidence>
<dbReference type="SUPFAM" id="SSF55159">
    <property type="entry name" value="eIF1-like"/>
    <property type="match status" value="1"/>
</dbReference>
<dbReference type="Proteomes" id="UP000604161">
    <property type="component" value="Unassembled WGS sequence"/>
</dbReference>
<proteinExistence type="inferred from homology"/>
<dbReference type="CDD" id="cd11567">
    <property type="entry name" value="YciH_like"/>
    <property type="match status" value="1"/>
</dbReference>
<evidence type="ECO:0000256" key="3">
    <source>
        <dbReference type="ARBA" id="ARBA00022917"/>
    </source>
</evidence>
<name>A0ABR8P1A0_9GAMM</name>
<dbReference type="InterPro" id="IPR001950">
    <property type="entry name" value="SUI1"/>
</dbReference>
<organism evidence="5 6">
    <name type="scientific">Marinomonas colpomeniae</name>
    <dbReference type="NCBI Taxonomy" id="2774408"/>
    <lineage>
        <taxon>Bacteria</taxon>
        <taxon>Pseudomonadati</taxon>
        <taxon>Pseudomonadota</taxon>
        <taxon>Gammaproteobacteria</taxon>
        <taxon>Oceanospirillales</taxon>
        <taxon>Oceanospirillaceae</taxon>
        <taxon>Marinomonas</taxon>
    </lineage>
</organism>
<gene>
    <name evidence="5" type="primary">yciH</name>
    <name evidence="5" type="ORF">IF202_13540</name>
</gene>
<dbReference type="NCBIfam" id="TIGR01158">
    <property type="entry name" value="SUI1_rel"/>
    <property type="match status" value="1"/>
</dbReference>
<dbReference type="PIRSF" id="PIRSF037511">
    <property type="entry name" value="Transl_init_SUI1_pro"/>
    <property type="match status" value="1"/>
</dbReference>
<evidence type="ECO:0000259" key="4">
    <source>
        <dbReference type="PROSITE" id="PS50296"/>
    </source>
</evidence>
<evidence type="ECO:0000256" key="2">
    <source>
        <dbReference type="ARBA" id="ARBA00022845"/>
    </source>
</evidence>
<sequence>MKNRNLVYSTDQGRLCSDCEQPISDCKCKSDQTIGDGNVLIALETKGRKGKGVTTIKGLPLTEEALKQLGKKLKAQCGTGGSVKDGQIEIQGDNREKVKSLLEVAGYKSKLFGR</sequence>
<dbReference type="PANTHER" id="PTHR12789:SF0">
    <property type="entry name" value="DENSITY-REGULATED PROTEIN"/>
    <property type="match status" value="1"/>
</dbReference>
<accession>A0ABR8P1A0</accession>
<comment type="similarity">
    <text evidence="1">Belongs to the SUI1 family.</text>
</comment>
<dbReference type="RefSeq" id="WP_191595445.1">
    <property type="nucleotide sequence ID" value="NZ_JACYFC010000004.1"/>
</dbReference>
<dbReference type="InterPro" id="IPR036877">
    <property type="entry name" value="SUI1_dom_sf"/>
</dbReference>
<dbReference type="PANTHER" id="PTHR12789">
    <property type="entry name" value="DENSITY-REGULATED PROTEIN HOMOLOG"/>
    <property type="match status" value="1"/>
</dbReference>
<evidence type="ECO:0000313" key="5">
    <source>
        <dbReference type="EMBL" id="MBD5772065.1"/>
    </source>
</evidence>
<dbReference type="Pfam" id="PF01253">
    <property type="entry name" value="SUI1"/>
    <property type="match status" value="1"/>
</dbReference>
<keyword evidence="6" id="KW-1185">Reference proteome</keyword>
<feature type="domain" description="SUI1" evidence="4">
    <location>
        <begin position="40"/>
        <end position="106"/>
    </location>
</feature>
<dbReference type="EMBL" id="JACYFC010000004">
    <property type="protein sequence ID" value="MBD5772065.1"/>
    <property type="molecule type" value="Genomic_DNA"/>
</dbReference>
<keyword evidence="2" id="KW-0810">Translation regulation</keyword>
<comment type="caution">
    <text evidence="5">The sequence shown here is derived from an EMBL/GenBank/DDBJ whole genome shotgun (WGS) entry which is preliminary data.</text>
</comment>
<dbReference type="InterPro" id="IPR005872">
    <property type="entry name" value="SUI1_arc_bac"/>
</dbReference>
<dbReference type="InterPro" id="IPR050318">
    <property type="entry name" value="DENR/SUI1_TIF"/>
</dbReference>
<dbReference type="PROSITE" id="PS50296">
    <property type="entry name" value="SUI1"/>
    <property type="match status" value="1"/>
</dbReference>
<protein>
    <submittedName>
        <fullName evidence="5">Stress response translation initiation inhibitor YciH</fullName>
    </submittedName>
</protein>
<dbReference type="Gene3D" id="3.30.780.10">
    <property type="entry name" value="SUI1-like domain"/>
    <property type="match status" value="1"/>
</dbReference>
<reference evidence="5 6" key="1">
    <citation type="submission" date="2020-09" db="EMBL/GenBank/DDBJ databases">
        <title>Marinomonas sp. nov., isolated from the cysticercosis algae of Qingdao, China.</title>
        <authorList>
            <person name="Sun X."/>
        </authorList>
    </citation>
    <scope>NUCLEOTIDE SEQUENCE [LARGE SCALE GENOMIC DNA]</scope>
    <source>
        <strain evidence="5 6">SM2066</strain>
    </source>
</reference>